<gene>
    <name evidence="1" type="primary">FGENESH: predicted gene_12.32</name>
    <name evidence="2" type="ORF">AAT19DRAFT_10107</name>
    <name evidence="1" type="ORF">BN2166_0058720</name>
</gene>
<evidence type="ECO:0000313" key="1">
    <source>
        <dbReference type="EMBL" id="CTR10011.1"/>
    </source>
</evidence>
<organism evidence="1 3">
    <name type="scientific">Rhodotorula toruloides</name>
    <name type="common">Yeast</name>
    <name type="synonym">Rhodosporidium toruloides</name>
    <dbReference type="NCBI Taxonomy" id="5286"/>
    <lineage>
        <taxon>Eukaryota</taxon>
        <taxon>Fungi</taxon>
        <taxon>Dikarya</taxon>
        <taxon>Basidiomycota</taxon>
        <taxon>Pucciniomycotina</taxon>
        <taxon>Microbotryomycetes</taxon>
        <taxon>Sporidiobolales</taxon>
        <taxon>Sporidiobolaceae</taxon>
        <taxon>Rhodotorula</taxon>
    </lineage>
</organism>
<accession>A0A0K3CS55</accession>
<sequence>MASLPPERLDAADVLAAVVRIHHSLIRVDHAFVGLAGTIVRLTHTFQQTQRVRNFFERDDFLKMSWLASNQRLLVHVRPHQFVQACEATFAVDIASPDETRSRTVQFILAKQVDPPIPSSGIWRRESCTIESGADGRTELFIPTELALTATLRRLQPLFDYPAHAISRGFTKDHPPPLPHDLLALHAECQVQLALDDLRCSSAGFLSQTAWQRDISRLMSAHEYAQRAERLRAILVASTPARIDGEQPLNRLVWGAAVMEDELCGAPIEGTSQEERNHTVKRQLAKLVLGWKDVVELLGRLFSVSPALADSLHSLDLSRQRSFKVKQAHAMSSRLTWLLNAIHESRCDFSTATPEQPPLRLRRVRGPFKVASVAEALRSLLTTLFTPLVMASRAEERTDHVDLLDAILQVHNLLAGVEHAFVGLAGTIVRLSTVFQQTDHLQHFPERDNFLKRRWLVPNEHLLVHVKPHDFTAACEAVGASPVHHVDSAHAEFAVPVRSTHEEHQRTLTFRFNLAKQVDPPIHRDGTWPRDICAIYVGQGVHEHKLEVPAERAVYAAVRRLRPLYDISRQEVNAGFNEHAPPPVPDELLAFHIEWQVQLALDNLGRSDLGFLNSSAWDRDVSRLMTATQYAERAERLLEVLVASLQHTPDGNEPTNLLVWHAARREDAETGVVQRNTSVRLRHLRRLVEEWDAVLKVVTQRFAASDFPFSSMEC</sequence>
<dbReference type="Proteomes" id="UP000239560">
    <property type="component" value="Unassembled WGS sequence"/>
</dbReference>
<evidence type="ECO:0000313" key="3">
    <source>
        <dbReference type="Proteomes" id="UP000199069"/>
    </source>
</evidence>
<keyword evidence="3" id="KW-1185">Reference proteome</keyword>
<protein>
    <submittedName>
        <fullName evidence="1 2">Proteophosphoglycan 5</fullName>
    </submittedName>
</protein>
<reference evidence="1 3" key="1">
    <citation type="submission" date="2015-07" db="EMBL/GenBank/DDBJ databases">
        <authorList>
            <person name="Cajimat M.N.B."/>
            <person name="Milazzo M.L."/>
            <person name="Fulhorst C.F."/>
        </authorList>
    </citation>
    <scope>NUCLEOTIDE SEQUENCE [LARGE SCALE GENOMIC DNA]</scope>
    <source>
        <strain evidence="1">Single colony</strain>
    </source>
</reference>
<dbReference type="Proteomes" id="UP000199069">
    <property type="component" value="Unassembled WGS sequence"/>
</dbReference>
<proteinExistence type="predicted"/>
<dbReference type="AlphaFoldDB" id="A0A0K3CS55"/>
<evidence type="ECO:0000313" key="4">
    <source>
        <dbReference type="Proteomes" id="UP000239560"/>
    </source>
</evidence>
<name>A0A0K3CS55_RHOTO</name>
<reference evidence="2 4" key="2">
    <citation type="journal article" date="2018" name="Elife">
        <title>Functional genomics of lipid metabolism in the oleaginous yeast Rhodosporidium toruloides.</title>
        <authorList>
            <person name="Coradetti S.T."/>
            <person name="Pinel D."/>
            <person name="Geiselman G."/>
            <person name="Ito M."/>
            <person name="Mondo S."/>
            <person name="Reilly M.C."/>
            <person name="Cheng Y.F."/>
            <person name="Bauer S."/>
            <person name="Grigoriev I."/>
            <person name="Gladden J.M."/>
            <person name="Simmons B.A."/>
            <person name="Brem R."/>
            <person name="Arkin A.P."/>
            <person name="Skerker J.M."/>
        </authorList>
    </citation>
    <scope>NUCLEOTIDE SEQUENCE [LARGE SCALE GENOMIC DNA]</scope>
    <source>
        <strain evidence="2 4">NBRC 0880</strain>
    </source>
</reference>
<dbReference type="OrthoDB" id="10364802at2759"/>
<evidence type="ECO:0000313" key="2">
    <source>
        <dbReference type="EMBL" id="PRQ71249.1"/>
    </source>
</evidence>
<dbReference type="EMBL" id="LCTV02000012">
    <property type="protein sequence ID" value="PRQ71249.1"/>
    <property type="molecule type" value="Genomic_DNA"/>
</dbReference>
<dbReference type="EMBL" id="CWKI01000012">
    <property type="protein sequence ID" value="CTR10011.1"/>
    <property type="molecule type" value="Genomic_DNA"/>
</dbReference>